<accession>A0ABN2MI35</accession>
<feature type="compositionally biased region" description="Pro residues" evidence="1">
    <location>
        <begin position="105"/>
        <end position="118"/>
    </location>
</feature>
<feature type="compositionally biased region" description="Pro residues" evidence="1">
    <location>
        <begin position="75"/>
        <end position="88"/>
    </location>
</feature>
<evidence type="ECO:0000313" key="4">
    <source>
        <dbReference type="Proteomes" id="UP001501746"/>
    </source>
</evidence>
<feature type="compositionally biased region" description="Low complexity" evidence="1">
    <location>
        <begin position="212"/>
        <end position="223"/>
    </location>
</feature>
<dbReference type="EMBL" id="BAAANK010000002">
    <property type="protein sequence ID" value="GAA1828010.1"/>
    <property type="molecule type" value="Genomic_DNA"/>
</dbReference>
<dbReference type="RefSeq" id="WP_212275346.1">
    <property type="nucleotide sequence ID" value="NZ_BAAANK010000002.1"/>
</dbReference>
<reference evidence="3 4" key="1">
    <citation type="journal article" date="2019" name="Int. J. Syst. Evol. Microbiol.">
        <title>The Global Catalogue of Microorganisms (GCM) 10K type strain sequencing project: providing services to taxonomists for standard genome sequencing and annotation.</title>
        <authorList>
            <consortium name="The Broad Institute Genomics Platform"/>
            <consortium name="The Broad Institute Genome Sequencing Center for Infectious Disease"/>
            <person name="Wu L."/>
            <person name="Ma J."/>
        </authorList>
    </citation>
    <scope>NUCLEOTIDE SEQUENCE [LARGE SCALE GENOMIC DNA]</scope>
    <source>
        <strain evidence="3 4">JCM 14323</strain>
    </source>
</reference>
<feature type="region of interest" description="Disordered" evidence="1">
    <location>
        <begin position="206"/>
        <end position="234"/>
    </location>
</feature>
<feature type="signal peptide" evidence="2">
    <location>
        <begin position="1"/>
        <end position="22"/>
    </location>
</feature>
<feature type="compositionally biased region" description="Low complexity" evidence="1">
    <location>
        <begin position="95"/>
        <end position="104"/>
    </location>
</feature>
<gene>
    <name evidence="3" type="ORF">GCM10009750_09440</name>
</gene>
<comment type="caution">
    <text evidence="3">The sequence shown here is derived from an EMBL/GenBank/DDBJ whole genome shotgun (WGS) entry which is preliminary data.</text>
</comment>
<evidence type="ECO:0000313" key="3">
    <source>
        <dbReference type="EMBL" id="GAA1828010.1"/>
    </source>
</evidence>
<keyword evidence="2" id="KW-0732">Signal</keyword>
<protein>
    <submittedName>
        <fullName evidence="3">Uncharacterized protein</fullName>
    </submittedName>
</protein>
<feature type="region of interest" description="Disordered" evidence="1">
    <location>
        <begin position="56"/>
        <end position="135"/>
    </location>
</feature>
<evidence type="ECO:0000256" key="2">
    <source>
        <dbReference type="SAM" id="SignalP"/>
    </source>
</evidence>
<name>A0ABN2MI35_9MICO</name>
<sequence>MSLGAVGVLALCSLGAAVGVHAAGGDDAAPAAMIAKIIGTYETTEAAIGTDATDPERLAAGEGHQPGDGSAPDPGRAPAPDAPSTPEPAPDDAVDAPPDATATPTPTPDAPAPAPVDPADPLSPEYNPYTTEGDPAYVTDAEKSAWLGREAIVRSCMAAAGFEYLDWQWWLGGSPQPPGQSPEDAAAWSAALRGEGEIDDGCRAEAQRAADDAAAAGAPLSAELPPPPGPEVPTERESWLAFQAAVRSCMNEQGLEYRYWEYWNPAYDSAEGSAAMPPGLDDAARATWSLAAFGSADAQSGGGAPNDSGGCWATGLGASGYRTFD</sequence>
<evidence type="ECO:0000256" key="1">
    <source>
        <dbReference type="SAM" id="MobiDB-lite"/>
    </source>
</evidence>
<keyword evidence="4" id="KW-1185">Reference proteome</keyword>
<proteinExistence type="predicted"/>
<organism evidence="3 4">
    <name type="scientific">Agromyces salentinus</name>
    <dbReference type="NCBI Taxonomy" id="269421"/>
    <lineage>
        <taxon>Bacteria</taxon>
        <taxon>Bacillati</taxon>
        <taxon>Actinomycetota</taxon>
        <taxon>Actinomycetes</taxon>
        <taxon>Micrococcales</taxon>
        <taxon>Microbacteriaceae</taxon>
        <taxon>Agromyces</taxon>
    </lineage>
</organism>
<dbReference type="Proteomes" id="UP001501746">
    <property type="component" value="Unassembled WGS sequence"/>
</dbReference>
<feature type="chain" id="PRO_5046889500" evidence="2">
    <location>
        <begin position="23"/>
        <end position="325"/>
    </location>
</feature>